<keyword evidence="10" id="KW-0464">Manganese</keyword>
<comment type="similarity">
    <text evidence="4">Belongs to the FAN1 family.</text>
</comment>
<dbReference type="SMART" id="SM00990">
    <property type="entry name" value="VRR_NUC"/>
    <property type="match status" value="1"/>
</dbReference>
<dbReference type="GO" id="GO:0004528">
    <property type="term" value="F:phosphodiesterase I activity"/>
    <property type="evidence" value="ECO:0007669"/>
    <property type="project" value="UniProtKB-EC"/>
</dbReference>
<name>A0A1H5RMP6_9VIBR</name>
<dbReference type="InterPro" id="IPR014883">
    <property type="entry name" value="VRR_NUC"/>
</dbReference>
<dbReference type="Pfam" id="PF08774">
    <property type="entry name" value="VRR_NUC"/>
    <property type="match status" value="1"/>
</dbReference>
<dbReference type="Pfam" id="PF21315">
    <property type="entry name" value="FAN1_HTH"/>
    <property type="match status" value="1"/>
</dbReference>
<evidence type="ECO:0000256" key="10">
    <source>
        <dbReference type="ARBA" id="ARBA00023211"/>
    </source>
</evidence>
<evidence type="ECO:0000256" key="3">
    <source>
        <dbReference type="ARBA" id="ARBA00001946"/>
    </source>
</evidence>
<dbReference type="GO" id="GO:0003676">
    <property type="term" value="F:nucleic acid binding"/>
    <property type="evidence" value="ECO:0007669"/>
    <property type="project" value="InterPro"/>
</dbReference>
<evidence type="ECO:0000256" key="4">
    <source>
        <dbReference type="ARBA" id="ARBA00005533"/>
    </source>
</evidence>
<organism evidence="12 13">
    <name type="scientific">Vibrio hangzhouensis</name>
    <dbReference type="NCBI Taxonomy" id="462991"/>
    <lineage>
        <taxon>Bacteria</taxon>
        <taxon>Pseudomonadati</taxon>
        <taxon>Pseudomonadota</taxon>
        <taxon>Gammaproteobacteria</taxon>
        <taxon>Vibrionales</taxon>
        <taxon>Vibrionaceae</taxon>
        <taxon>Vibrio</taxon>
    </lineage>
</organism>
<dbReference type="Gene3D" id="3.40.1350.10">
    <property type="match status" value="1"/>
</dbReference>
<keyword evidence="13" id="KW-1185">Reference proteome</keyword>
<evidence type="ECO:0000256" key="9">
    <source>
        <dbReference type="ARBA" id="ARBA00022842"/>
    </source>
</evidence>
<dbReference type="GO" id="GO:0036297">
    <property type="term" value="P:interstrand cross-link repair"/>
    <property type="evidence" value="ECO:0007669"/>
    <property type="project" value="InterPro"/>
</dbReference>
<comment type="cofactor">
    <cofactor evidence="2">
        <name>Mn(2+)</name>
        <dbReference type="ChEBI" id="CHEBI:29035"/>
    </cofactor>
</comment>
<evidence type="ECO:0000256" key="5">
    <source>
        <dbReference type="ARBA" id="ARBA00012029"/>
    </source>
</evidence>
<keyword evidence="7" id="KW-0479">Metal-binding</keyword>
<evidence type="ECO:0000259" key="11">
    <source>
        <dbReference type="SMART" id="SM00990"/>
    </source>
</evidence>
<dbReference type="InterPro" id="IPR049125">
    <property type="entry name" value="FAN1-like_WH"/>
</dbReference>
<keyword evidence="8" id="KW-0378">Hydrolase</keyword>
<gene>
    <name evidence="12" type="ORF">SAMN04488244_10131</name>
</gene>
<sequence>MAGTPDIDLPPKYYLGNFHRLLKHVAALYQDLFIQEELNWIKRFYSLSEDAQCLLVRLLSRKGQWFRTDKLKYKELVSVSDNLSELAHFKFIEFEYPNSCAELAQRLLSKAEILQLFPALPKTKRKPELIALLQSYSEIPTNVSFDPIKLVDEGKLELFCLLFFGNRYQEFAQFVLENLGIHRFEQYEISKSTRLFSSRDEIDSAIAIHHLYATYEQADKSCKSSLLDLAARLPVAVGDYSQRQSQKLTNLIARDLERLGEYDHSLSLFESTTLPPSRERQVRILISMDRFQPALTLTTSMRDNPEDINEQEVANRLHAKLARKLGLSTSAPKKLQPPVRKRVLDLSNTRVEVAVCKDLEHQGWIPYFLENNFLNTLFGLTFWDIIFAPVEGAFINPYQRQPLDLYRSSFVQNRKAAIENRLQEVRDFGITPFKQLIDVKRGILNPFIAWDQVDESWITLAEQTLSPELLADLFSVMLKDLRVFRSGMPDLVAFKNGNWLWCEVKGPGDKLQDNQKRWMHELERLGINYEVCLVNQ</sequence>
<dbReference type="Proteomes" id="UP000236721">
    <property type="component" value="Unassembled WGS sequence"/>
</dbReference>
<evidence type="ECO:0000313" key="13">
    <source>
        <dbReference type="Proteomes" id="UP000236721"/>
    </source>
</evidence>
<keyword evidence="9" id="KW-0460">Magnesium</keyword>
<dbReference type="RefSeq" id="WP_103878300.1">
    <property type="nucleotide sequence ID" value="NZ_FNVG01000001.1"/>
</dbReference>
<evidence type="ECO:0000256" key="7">
    <source>
        <dbReference type="ARBA" id="ARBA00022723"/>
    </source>
</evidence>
<evidence type="ECO:0000256" key="8">
    <source>
        <dbReference type="ARBA" id="ARBA00022801"/>
    </source>
</evidence>
<evidence type="ECO:0000313" key="12">
    <source>
        <dbReference type="EMBL" id="SEF39646.1"/>
    </source>
</evidence>
<evidence type="ECO:0000256" key="2">
    <source>
        <dbReference type="ARBA" id="ARBA00001936"/>
    </source>
</evidence>
<proteinExistence type="inferred from homology"/>
<dbReference type="PANTHER" id="PTHR15749">
    <property type="entry name" value="FANCONI-ASSOCIATED NUCLEASE 1"/>
    <property type="match status" value="1"/>
</dbReference>
<dbReference type="AlphaFoldDB" id="A0A1H5RMP6"/>
<evidence type="ECO:0000256" key="1">
    <source>
        <dbReference type="ARBA" id="ARBA00000983"/>
    </source>
</evidence>
<dbReference type="EC" id="3.1.4.1" evidence="5"/>
<dbReference type="PANTHER" id="PTHR15749:SF4">
    <property type="entry name" value="FANCONI-ASSOCIATED NUCLEASE 1"/>
    <property type="match status" value="1"/>
</dbReference>
<dbReference type="GO" id="GO:0046872">
    <property type="term" value="F:metal ion binding"/>
    <property type="evidence" value="ECO:0007669"/>
    <property type="project" value="UniProtKB-KW"/>
</dbReference>
<protein>
    <recommendedName>
        <fullName evidence="5">phosphodiesterase I</fullName>
        <ecNumber evidence="5">3.1.4.1</ecNumber>
    </recommendedName>
</protein>
<evidence type="ECO:0000256" key="6">
    <source>
        <dbReference type="ARBA" id="ARBA00022722"/>
    </source>
</evidence>
<feature type="domain" description="VRR-NUC" evidence="11">
    <location>
        <begin position="430"/>
        <end position="536"/>
    </location>
</feature>
<dbReference type="EMBL" id="FNVG01000001">
    <property type="protein sequence ID" value="SEF39646.1"/>
    <property type="molecule type" value="Genomic_DNA"/>
</dbReference>
<dbReference type="InterPro" id="IPR033315">
    <property type="entry name" value="Fan1-like"/>
</dbReference>
<accession>A0A1H5RMP6</accession>
<comment type="catalytic activity">
    <reaction evidence="1">
        <text>Hydrolytically removes 5'-nucleotides successively from the 3'-hydroxy termini of 3'-hydroxy-terminated oligonucleotides.</text>
        <dbReference type="EC" id="3.1.4.1"/>
    </reaction>
</comment>
<reference evidence="13" key="1">
    <citation type="submission" date="2016-10" db="EMBL/GenBank/DDBJ databases">
        <authorList>
            <person name="Varghese N."/>
            <person name="Submissions S."/>
        </authorList>
    </citation>
    <scope>NUCLEOTIDE SEQUENCE [LARGE SCALE GENOMIC DNA]</scope>
    <source>
        <strain evidence="13">CGMCC 1.7062</strain>
    </source>
</reference>
<dbReference type="OrthoDB" id="9803913at2"/>
<keyword evidence="6" id="KW-0540">Nuclease</keyword>
<comment type="cofactor">
    <cofactor evidence="3">
        <name>Mg(2+)</name>
        <dbReference type="ChEBI" id="CHEBI:18420"/>
    </cofactor>
</comment>
<dbReference type="InterPro" id="IPR011856">
    <property type="entry name" value="tRNA_endonuc-like_dom_sf"/>
</dbReference>